<keyword evidence="8" id="KW-1185">Reference proteome</keyword>
<comment type="similarity">
    <text evidence="1">Belongs to the peptidase C48 family.</text>
</comment>
<evidence type="ECO:0000256" key="5">
    <source>
        <dbReference type="SAM" id="MobiDB-lite"/>
    </source>
</evidence>
<reference evidence="8" key="1">
    <citation type="journal article" date="2013" name="Nature">
        <title>Draft genome of the wheat A-genome progenitor Triticum urartu.</title>
        <authorList>
            <person name="Ling H.Q."/>
            <person name="Zhao S."/>
            <person name="Liu D."/>
            <person name="Wang J."/>
            <person name="Sun H."/>
            <person name="Zhang C."/>
            <person name="Fan H."/>
            <person name="Li D."/>
            <person name="Dong L."/>
            <person name="Tao Y."/>
            <person name="Gao C."/>
            <person name="Wu H."/>
            <person name="Li Y."/>
            <person name="Cui Y."/>
            <person name="Guo X."/>
            <person name="Zheng S."/>
            <person name="Wang B."/>
            <person name="Yu K."/>
            <person name="Liang Q."/>
            <person name="Yang W."/>
            <person name="Lou X."/>
            <person name="Chen J."/>
            <person name="Feng M."/>
            <person name="Jian J."/>
            <person name="Zhang X."/>
            <person name="Luo G."/>
            <person name="Jiang Y."/>
            <person name="Liu J."/>
            <person name="Wang Z."/>
            <person name="Sha Y."/>
            <person name="Zhang B."/>
            <person name="Wu H."/>
            <person name="Tang D."/>
            <person name="Shen Q."/>
            <person name="Xue P."/>
            <person name="Zou S."/>
            <person name="Wang X."/>
            <person name="Liu X."/>
            <person name="Wang F."/>
            <person name="Yang Y."/>
            <person name="An X."/>
            <person name="Dong Z."/>
            <person name="Zhang K."/>
            <person name="Zhang X."/>
            <person name="Luo M.C."/>
            <person name="Dvorak J."/>
            <person name="Tong Y."/>
            <person name="Wang J."/>
            <person name="Yang H."/>
            <person name="Li Z."/>
            <person name="Wang D."/>
            <person name="Zhang A."/>
            <person name="Wang J."/>
        </authorList>
    </citation>
    <scope>NUCLEOTIDE SEQUENCE</scope>
    <source>
        <strain evidence="8">cv. G1812</strain>
    </source>
</reference>
<dbReference type="AlphaFoldDB" id="A0A8R7VDZ5"/>
<dbReference type="InterPro" id="IPR038765">
    <property type="entry name" value="Papain-like_cys_pep_sf"/>
</dbReference>
<dbReference type="Gramene" id="TuG1812S0000449300.01.T01">
    <property type="protein sequence ID" value="TuG1812S0000449300.01.T01"/>
    <property type="gene ID" value="TuG1812S0000449300.01"/>
</dbReference>
<keyword evidence="2" id="KW-0645">Protease</keyword>
<keyword evidence="4" id="KW-0788">Thiol protease</keyword>
<dbReference type="EnsemblPlants" id="TuG1812S0000449300.01.T01">
    <property type="protein sequence ID" value="TuG1812S0000449300.01.T01"/>
    <property type="gene ID" value="TuG1812S0000449300.01"/>
</dbReference>
<dbReference type="InterPro" id="IPR003653">
    <property type="entry name" value="Peptidase_C48_C"/>
</dbReference>
<dbReference type="PANTHER" id="PTHR12606:SF155">
    <property type="entry name" value="OS04G0316900 PROTEIN"/>
    <property type="match status" value="1"/>
</dbReference>
<evidence type="ECO:0000256" key="4">
    <source>
        <dbReference type="ARBA" id="ARBA00022807"/>
    </source>
</evidence>
<protein>
    <recommendedName>
        <fullName evidence="6">Ubiquitin-like protease family profile domain-containing protein</fullName>
    </recommendedName>
</protein>
<evidence type="ECO:0000256" key="3">
    <source>
        <dbReference type="ARBA" id="ARBA00022801"/>
    </source>
</evidence>
<dbReference type="PROSITE" id="PS50600">
    <property type="entry name" value="ULP_PROTEASE"/>
    <property type="match status" value="1"/>
</dbReference>
<dbReference type="SUPFAM" id="SSF54001">
    <property type="entry name" value="Cysteine proteinases"/>
    <property type="match status" value="1"/>
</dbReference>
<dbReference type="Proteomes" id="UP000015106">
    <property type="component" value="Unassembled WGS sequence"/>
</dbReference>
<proteinExistence type="inferred from homology"/>
<dbReference type="GO" id="GO:0016929">
    <property type="term" value="F:deSUMOylase activity"/>
    <property type="evidence" value="ECO:0007669"/>
    <property type="project" value="TreeGrafter"/>
</dbReference>
<dbReference type="GO" id="GO:0006508">
    <property type="term" value="P:proteolysis"/>
    <property type="evidence" value="ECO:0007669"/>
    <property type="project" value="UniProtKB-KW"/>
</dbReference>
<organism evidence="7 8">
    <name type="scientific">Triticum urartu</name>
    <name type="common">Red wild einkorn</name>
    <name type="synonym">Crithodium urartu</name>
    <dbReference type="NCBI Taxonomy" id="4572"/>
    <lineage>
        <taxon>Eukaryota</taxon>
        <taxon>Viridiplantae</taxon>
        <taxon>Streptophyta</taxon>
        <taxon>Embryophyta</taxon>
        <taxon>Tracheophyta</taxon>
        <taxon>Spermatophyta</taxon>
        <taxon>Magnoliopsida</taxon>
        <taxon>Liliopsida</taxon>
        <taxon>Poales</taxon>
        <taxon>Poaceae</taxon>
        <taxon>BOP clade</taxon>
        <taxon>Pooideae</taxon>
        <taxon>Triticodae</taxon>
        <taxon>Triticeae</taxon>
        <taxon>Triticinae</taxon>
        <taxon>Triticum</taxon>
    </lineage>
</organism>
<evidence type="ECO:0000313" key="7">
    <source>
        <dbReference type="EnsemblPlants" id="TuG1812S0000449300.01.T01"/>
    </source>
</evidence>
<evidence type="ECO:0000256" key="2">
    <source>
        <dbReference type="ARBA" id="ARBA00022670"/>
    </source>
</evidence>
<name>A0A8R7VDZ5_TRIUA</name>
<evidence type="ECO:0000313" key="8">
    <source>
        <dbReference type="Proteomes" id="UP000015106"/>
    </source>
</evidence>
<feature type="region of interest" description="Disordered" evidence="5">
    <location>
        <begin position="12"/>
        <end position="43"/>
    </location>
</feature>
<accession>A0A8R7VDZ5</accession>
<reference evidence="7" key="2">
    <citation type="submission" date="2022-06" db="UniProtKB">
        <authorList>
            <consortium name="EnsemblPlants"/>
        </authorList>
    </citation>
    <scope>IDENTIFICATION</scope>
</reference>
<dbReference type="PANTHER" id="PTHR12606">
    <property type="entry name" value="SENTRIN/SUMO-SPECIFIC PROTEASE"/>
    <property type="match status" value="1"/>
</dbReference>
<feature type="domain" description="Ubiquitin-like protease family profile" evidence="6">
    <location>
        <begin position="119"/>
        <end position="303"/>
    </location>
</feature>
<evidence type="ECO:0000256" key="1">
    <source>
        <dbReference type="ARBA" id="ARBA00005234"/>
    </source>
</evidence>
<dbReference type="GO" id="GO:0005634">
    <property type="term" value="C:nucleus"/>
    <property type="evidence" value="ECO:0007669"/>
    <property type="project" value="TreeGrafter"/>
</dbReference>
<dbReference type="Gene3D" id="3.40.395.10">
    <property type="entry name" value="Adenoviral Proteinase, Chain A"/>
    <property type="match status" value="1"/>
</dbReference>
<sequence>MDSPEYTPILEENIANREDEDSEHTHKLTHNETSQQMVAAQDEELAQTRDTEGLQTIEDELTMPVHINKHKRRHNKPKKAQDYVVSPQDYACSGDDWSVIENIRSEPSKERNLVSIGDAFLKKRHLLSLLTPGEWVGDEVINTDINCMTATEHLQVRSGGSVFLENACISKMIKIGSYLPSDDMDAAPAWVLNRAKTYLENDMVYFPINMEDVHWYLCVINARKKCVQVLDSLGPYMSRKDLTDTLEGLEDLFKYASKHMELKSDKWTDLDVTTWKREEYIKSSLQNDGSSCGLWMLNYMEYFTGDSLSDTPEQVHMTDFRIKLAVILVDSEFNDDDIRNRDLMMMKPTRIPPIV</sequence>
<dbReference type="GO" id="GO:0016926">
    <property type="term" value="P:protein desumoylation"/>
    <property type="evidence" value="ECO:0007669"/>
    <property type="project" value="TreeGrafter"/>
</dbReference>
<evidence type="ECO:0000259" key="6">
    <source>
        <dbReference type="PROSITE" id="PS50600"/>
    </source>
</evidence>
<keyword evidence="3" id="KW-0378">Hydrolase</keyword>
<dbReference type="Pfam" id="PF02902">
    <property type="entry name" value="Peptidase_C48"/>
    <property type="match status" value="1"/>
</dbReference>